<reference evidence="1 2" key="1">
    <citation type="journal article" date="2014" name="Agronomy (Basel)">
        <title>A Draft Genome Sequence for Ensete ventricosum, the Drought-Tolerant Tree Against Hunger.</title>
        <authorList>
            <person name="Harrison J."/>
            <person name="Moore K.A."/>
            <person name="Paszkiewicz K."/>
            <person name="Jones T."/>
            <person name="Grant M."/>
            <person name="Ambacheew D."/>
            <person name="Muzemil S."/>
            <person name="Studholme D.J."/>
        </authorList>
    </citation>
    <scope>NUCLEOTIDE SEQUENCE [LARGE SCALE GENOMIC DNA]</scope>
</reference>
<dbReference type="AlphaFoldDB" id="A0A426YRG8"/>
<evidence type="ECO:0000313" key="2">
    <source>
        <dbReference type="Proteomes" id="UP000287651"/>
    </source>
</evidence>
<organism evidence="1 2">
    <name type="scientific">Ensete ventricosum</name>
    <name type="common">Abyssinian banana</name>
    <name type="synonym">Musa ensete</name>
    <dbReference type="NCBI Taxonomy" id="4639"/>
    <lineage>
        <taxon>Eukaryota</taxon>
        <taxon>Viridiplantae</taxon>
        <taxon>Streptophyta</taxon>
        <taxon>Embryophyta</taxon>
        <taxon>Tracheophyta</taxon>
        <taxon>Spermatophyta</taxon>
        <taxon>Magnoliopsida</taxon>
        <taxon>Liliopsida</taxon>
        <taxon>Zingiberales</taxon>
        <taxon>Musaceae</taxon>
        <taxon>Ensete</taxon>
    </lineage>
</organism>
<dbReference type="Proteomes" id="UP000287651">
    <property type="component" value="Unassembled WGS sequence"/>
</dbReference>
<name>A0A426YRG8_ENSVE</name>
<evidence type="ECO:0000313" key="1">
    <source>
        <dbReference type="EMBL" id="RRT54295.1"/>
    </source>
</evidence>
<accession>A0A426YRG8</accession>
<sequence>MNSDLLFPSRPRILSERPRHGSCGSHIRIMAMRDGASRPPPPASDDQLLTLWHVLEDEPRPTLTVTDLDRPGHASQPIIGKVSSDEYASTPDAAVTWYSAISSLSHL</sequence>
<gene>
    <name evidence="1" type="ORF">B296_00029578</name>
</gene>
<proteinExistence type="predicted"/>
<comment type="caution">
    <text evidence="1">The sequence shown here is derived from an EMBL/GenBank/DDBJ whole genome shotgun (WGS) entry which is preliminary data.</text>
</comment>
<protein>
    <submittedName>
        <fullName evidence="1">Uncharacterized protein</fullName>
    </submittedName>
</protein>
<dbReference type="EMBL" id="AMZH03010674">
    <property type="protein sequence ID" value="RRT54295.1"/>
    <property type="molecule type" value="Genomic_DNA"/>
</dbReference>